<keyword evidence="13 14" id="KW-0464">Manganese</keyword>
<evidence type="ECO:0000256" key="2">
    <source>
        <dbReference type="ARBA" id="ARBA00001946"/>
    </source>
</evidence>
<dbReference type="EC" id="3.1.26.4" evidence="6 14"/>
<dbReference type="GO" id="GO:0043137">
    <property type="term" value="P:DNA replication, removal of RNA primer"/>
    <property type="evidence" value="ECO:0007669"/>
    <property type="project" value="TreeGrafter"/>
</dbReference>
<dbReference type="PROSITE" id="PS51975">
    <property type="entry name" value="RNASE_H_2"/>
    <property type="match status" value="1"/>
</dbReference>
<protein>
    <recommendedName>
        <fullName evidence="7 14">Ribonuclease HII</fullName>
        <shortName evidence="14">RNase HII</shortName>
        <ecNumber evidence="6 14">3.1.26.4</ecNumber>
    </recommendedName>
</protein>
<keyword evidence="19" id="KW-1185">Reference proteome</keyword>
<keyword evidence="10 14" id="KW-0479">Metal-binding</keyword>
<feature type="binding site" evidence="14 15">
    <location>
        <position position="84"/>
    </location>
    <ligand>
        <name>a divalent metal cation</name>
        <dbReference type="ChEBI" id="CHEBI:60240"/>
    </ligand>
</feature>
<evidence type="ECO:0000256" key="10">
    <source>
        <dbReference type="ARBA" id="ARBA00022723"/>
    </source>
</evidence>
<dbReference type="GO" id="GO:0004523">
    <property type="term" value="F:RNA-DNA hybrid ribonuclease activity"/>
    <property type="evidence" value="ECO:0007669"/>
    <property type="project" value="UniProtKB-UniRule"/>
</dbReference>
<feature type="domain" description="RNase H type-2" evidence="17">
    <location>
        <begin position="78"/>
        <end position="260"/>
    </location>
</feature>
<evidence type="ECO:0000256" key="16">
    <source>
        <dbReference type="RuleBase" id="RU003515"/>
    </source>
</evidence>
<dbReference type="GO" id="GO:0006298">
    <property type="term" value="P:mismatch repair"/>
    <property type="evidence" value="ECO:0007669"/>
    <property type="project" value="TreeGrafter"/>
</dbReference>
<evidence type="ECO:0000256" key="15">
    <source>
        <dbReference type="PROSITE-ProRule" id="PRU01319"/>
    </source>
</evidence>
<evidence type="ECO:0000313" key="18">
    <source>
        <dbReference type="EMBL" id="CRZ34340.1"/>
    </source>
</evidence>
<evidence type="ECO:0000256" key="4">
    <source>
        <dbReference type="ARBA" id="ARBA00004496"/>
    </source>
</evidence>
<dbReference type="InterPro" id="IPR036397">
    <property type="entry name" value="RNaseH_sf"/>
</dbReference>
<organism evidence="18 19">
    <name type="scientific">Herbinix hemicellulosilytica</name>
    <dbReference type="NCBI Taxonomy" id="1564487"/>
    <lineage>
        <taxon>Bacteria</taxon>
        <taxon>Bacillati</taxon>
        <taxon>Bacillota</taxon>
        <taxon>Clostridia</taxon>
        <taxon>Lachnospirales</taxon>
        <taxon>Lachnospiraceae</taxon>
        <taxon>Herbinix</taxon>
    </lineage>
</organism>
<evidence type="ECO:0000256" key="13">
    <source>
        <dbReference type="ARBA" id="ARBA00023211"/>
    </source>
</evidence>
<comment type="catalytic activity">
    <reaction evidence="1 14 15 16">
        <text>Endonucleolytic cleavage to 5'-phosphomonoester.</text>
        <dbReference type="EC" id="3.1.26.4"/>
    </reaction>
</comment>
<gene>
    <name evidence="14 18" type="primary">rnhB</name>
    <name evidence="18" type="ORF">HHT355_1138</name>
</gene>
<comment type="cofactor">
    <cofactor evidence="14 15">
        <name>Mn(2+)</name>
        <dbReference type="ChEBI" id="CHEBI:29035"/>
    </cofactor>
    <cofactor evidence="14 15">
        <name>Mg(2+)</name>
        <dbReference type="ChEBI" id="CHEBI:18420"/>
    </cofactor>
    <text evidence="14 15">Manganese or magnesium. Binds 1 divalent metal ion per monomer in the absence of substrate. May bind a second metal ion after substrate binding.</text>
</comment>
<evidence type="ECO:0000256" key="6">
    <source>
        <dbReference type="ARBA" id="ARBA00012180"/>
    </source>
</evidence>
<accession>A0A0H5SH11</accession>
<dbReference type="Proteomes" id="UP000236497">
    <property type="component" value="Unassembled WGS sequence"/>
</dbReference>
<dbReference type="EMBL" id="CVTD020000015">
    <property type="protein sequence ID" value="CRZ34340.1"/>
    <property type="molecule type" value="Genomic_DNA"/>
</dbReference>
<evidence type="ECO:0000313" key="19">
    <source>
        <dbReference type="Proteomes" id="UP000236497"/>
    </source>
</evidence>
<dbReference type="PANTHER" id="PTHR10954">
    <property type="entry name" value="RIBONUCLEASE H2 SUBUNIT A"/>
    <property type="match status" value="1"/>
</dbReference>
<dbReference type="PANTHER" id="PTHR10954:SF18">
    <property type="entry name" value="RIBONUCLEASE HII"/>
    <property type="match status" value="1"/>
</dbReference>
<feature type="binding site" evidence="14 15">
    <location>
        <position position="85"/>
    </location>
    <ligand>
        <name>a divalent metal cation</name>
        <dbReference type="ChEBI" id="CHEBI:60240"/>
    </ligand>
</feature>
<keyword evidence="8 14" id="KW-0963">Cytoplasm</keyword>
<dbReference type="AlphaFoldDB" id="A0A0H5SH11"/>
<dbReference type="InterPro" id="IPR001352">
    <property type="entry name" value="RNase_HII/HIII"/>
</dbReference>
<evidence type="ECO:0000256" key="3">
    <source>
        <dbReference type="ARBA" id="ARBA00004065"/>
    </source>
</evidence>
<keyword evidence="12 14" id="KW-0378">Hydrolase</keyword>
<dbReference type="Gene3D" id="3.30.420.10">
    <property type="entry name" value="Ribonuclease H-like superfamily/Ribonuclease H"/>
    <property type="match status" value="1"/>
</dbReference>
<comment type="similarity">
    <text evidence="5 14 16">Belongs to the RNase HII family.</text>
</comment>
<evidence type="ECO:0000256" key="14">
    <source>
        <dbReference type="HAMAP-Rule" id="MF_00052"/>
    </source>
</evidence>
<dbReference type="CDD" id="cd07182">
    <property type="entry name" value="RNase_HII_bacteria_HII_like"/>
    <property type="match status" value="1"/>
</dbReference>
<dbReference type="HAMAP" id="MF_00052_B">
    <property type="entry name" value="RNase_HII_B"/>
    <property type="match status" value="1"/>
</dbReference>
<evidence type="ECO:0000256" key="7">
    <source>
        <dbReference type="ARBA" id="ARBA00019179"/>
    </source>
</evidence>
<proteinExistence type="inferred from homology"/>
<evidence type="ECO:0000259" key="17">
    <source>
        <dbReference type="PROSITE" id="PS51975"/>
    </source>
</evidence>
<reference evidence="18 19" key="1">
    <citation type="submission" date="2015-06" db="EMBL/GenBank/DDBJ databases">
        <authorList>
            <person name="Wibberg Daniel"/>
        </authorList>
    </citation>
    <scope>NUCLEOTIDE SEQUENCE [LARGE SCALE GENOMIC DNA]</scope>
    <source>
        <strain evidence="18 19">T3/55T</strain>
    </source>
</reference>
<dbReference type="GO" id="GO:0003723">
    <property type="term" value="F:RNA binding"/>
    <property type="evidence" value="ECO:0007669"/>
    <property type="project" value="UniProtKB-UniRule"/>
</dbReference>
<keyword evidence="11 14" id="KW-0255">Endonuclease</keyword>
<evidence type="ECO:0000256" key="1">
    <source>
        <dbReference type="ARBA" id="ARBA00000077"/>
    </source>
</evidence>
<evidence type="ECO:0000256" key="12">
    <source>
        <dbReference type="ARBA" id="ARBA00022801"/>
    </source>
</evidence>
<comment type="subcellular location">
    <subcellularLocation>
        <location evidence="4 14">Cytoplasm</location>
    </subcellularLocation>
</comment>
<dbReference type="GO" id="GO:0032299">
    <property type="term" value="C:ribonuclease H2 complex"/>
    <property type="evidence" value="ECO:0007669"/>
    <property type="project" value="TreeGrafter"/>
</dbReference>
<dbReference type="GO" id="GO:0005737">
    <property type="term" value="C:cytoplasm"/>
    <property type="evidence" value="ECO:0007669"/>
    <property type="project" value="UniProtKB-SubCell"/>
</dbReference>
<dbReference type="FunFam" id="3.30.420.10:FF:000006">
    <property type="entry name" value="Ribonuclease HII"/>
    <property type="match status" value="1"/>
</dbReference>
<evidence type="ECO:0000256" key="5">
    <source>
        <dbReference type="ARBA" id="ARBA00007383"/>
    </source>
</evidence>
<dbReference type="InterPro" id="IPR022898">
    <property type="entry name" value="RNase_HII"/>
</dbReference>
<dbReference type="InterPro" id="IPR012337">
    <property type="entry name" value="RNaseH-like_sf"/>
</dbReference>
<dbReference type="NCBIfam" id="NF000594">
    <property type="entry name" value="PRK00015.1-1"/>
    <property type="match status" value="1"/>
</dbReference>
<dbReference type="SUPFAM" id="SSF53098">
    <property type="entry name" value="Ribonuclease H-like"/>
    <property type="match status" value="1"/>
</dbReference>
<dbReference type="InterPro" id="IPR024567">
    <property type="entry name" value="RNase_HII/HIII_dom"/>
</dbReference>
<name>A0A0H5SH11_HERHM</name>
<evidence type="ECO:0000256" key="8">
    <source>
        <dbReference type="ARBA" id="ARBA00022490"/>
    </source>
</evidence>
<comment type="cofactor">
    <cofactor evidence="2">
        <name>Mg(2+)</name>
        <dbReference type="ChEBI" id="CHEBI:18420"/>
    </cofactor>
</comment>
<sequence>MENINNDFSNLTVAQIKLQFMQAKMDSIPALLEKYKSDERSGVKNICRQYSSKYEEYQKELRRIDSMKIYERKYSDYTYICGIDEAGRGPFAGPVIAAAVILPKDFDILYINDSKQISEKKREELFDEIIKNAVSYGIGSVPPEKIDEINILNATYAAMRQAISNMKIKPDIILVDSLTIPEVHIPQVPIVKGDCKSISIAAASILAKVTRDRLMVAYDKVFPGYGFAHNKGYGTKDHIEALKRLGPSPIHRHSFIHDYI</sequence>
<dbReference type="NCBIfam" id="NF000595">
    <property type="entry name" value="PRK00015.1-3"/>
    <property type="match status" value="1"/>
</dbReference>
<dbReference type="RefSeq" id="WP_278320043.1">
    <property type="nucleotide sequence ID" value="NZ_CVTD020000015.1"/>
</dbReference>
<comment type="function">
    <text evidence="3 14 16">Endonuclease that specifically degrades the RNA of RNA-DNA hybrids.</text>
</comment>
<evidence type="ECO:0000256" key="9">
    <source>
        <dbReference type="ARBA" id="ARBA00022722"/>
    </source>
</evidence>
<dbReference type="Pfam" id="PF01351">
    <property type="entry name" value="RNase_HII"/>
    <property type="match status" value="1"/>
</dbReference>
<feature type="binding site" evidence="14 15">
    <location>
        <position position="176"/>
    </location>
    <ligand>
        <name>a divalent metal cation</name>
        <dbReference type="ChEBI" id="CHEBI:60240"/>
    </ligand>
</feature>
<keyword evidence="9 14" id="KW-0540">Nuclease</keyword>
<dbReference type="GO" id="GO:0030145">
    <property type="term" value="F:manganese ion binding"/>
    <property type="evidence" value="ECO:0007669"/>
    <property type="project" value="UniProtKB-UniRule"/>
</dbReference>
<evidence type="ECO:0000256" key="11">
    <source>
        <dbReference type="ARBA" id="ARBA00022759"/>
    </source>
</evidence>